<dbReference type="Proteomes" id="UP001258994">
    <property type="component" value="Chromosome"/>
</dbReference>
<keyword evidence="2" id="KW-1185">Reference proteome</keyword>
<organism evidence="1 2">
    <name type="scientific">Thalassotalea psychrophila</name>
    <dbReference type="NCBI Taxonomy" id="3065647"/>
    <lineage>
        <taxon>Bacteria</taxon>
        <taxon>Pseudomonadati</taxon>
        <taxon>Pseudomonadota</taxon>
        <taxon>Gammaproteobacteria</taxon>
        <taxon>Alteromonadales</taxon>
        <taxon>Colwelliaceae</taxon>
        <taxon>Thalassotalea</taxon>
    </lineage>
</organism>
<evidence type="ECO:0000313" key="2">
    <source>
        <dbReference type="Proteomes" id="UP001258994"/>
    </source>
</evidence>
<name>A0ABY9TRH0_9GAMM</name>
<proteinExistence type="predicted"/>
<gene>
    <name evidence="1" type="ORF">RGQ13_14995</name>
</gene>
<dbReference type="EMBL" id="CP134145">
    <property type="protein sequence ID" value="WNC71422.1"/>
    <property type="molecule type" value="Genomic_DNA"/>
</dbReference>
<reference evidence="2" key="1">
    <citation type="submission" date="2023-09" db="EMBL/GenBank/DDBJ databases">
        <authorList>
            <person name="Li S."/>
            <person name="Li X."/>
            <person name="Zhang C."/>
            <person name="Zhao Z."/>
        </authorList>
    </citation>
    <scope>NUCLEOTIDE SEQUENCE [LARGE SCALE GENOMIC DNA]</scope>
    <source>
        <strain evidence="2">SQ149</strain>
    </source>
</reference>
<accession>A0ABY9TRH0</accession>
<sequence length="58" mass="6467">MSAPRFGSTLLFETLSKVKDIWTIGDESHAVIESPPKFSTVLRGLNQMLLALMMWTIG</sequence>
<protein>
    <submittedName>
        <fullName evidence="1">Uncharacterized protein</fullName>
    </submittedName>
</protein>
<evidence type="ECO:0000313" key="1">
    <source>
        <dbReference type="EMBL" id="WNC71422.1"/>
    </source>
</evidence>
<dbReference type="RefSeq" id="WP_348390556.1">
    <property type="nucleotide sequence ID" value="NZ_CP134145.1"/>
</dbReference>